<dbReference type="AlphaFoldDB" id="A0A9W7F943"/>
<protein>
    <submittedName>
        <fullName evidence="2">Uncharacterized protein</fullName>
    </submittedName>
</protein>
<comment type="caution">
    <text evidence="2">The sequence shown here is derived from an EMBL/GenBank/DDBJ whole genome shotgun (WGS) entry which is preliminary data.</text>
</comment>
<dbReference type="Gene3D" id="1.10.472.10">
    <property type="entry name" value="Cyclin-like"/>
    <property type="match status" value="1"/>
</dbReference>
<dbReference type="InterPro" id="IPR036915">
    <property type="entry name" value="Cyclin-like_sf"/>
</dbReference>
<proteinExistence type="predicted"/>
<organism evidence="2 3">
    <name type="scientific">Triparma retinervis</name>
    <dbReference type="NCBI Taxonomy" id="2557542"/>
    <lineage>
        <taxon>Eukaryota</taxon>
        <taxon>Sar</taxon>
        <taxon>Stramenopiles</taxon>
        <taxon>Ochrophyta</taxon>
        <taxon>Bolidophyceae</taxon>
        <taxon>Parmales</taxon>
        <taxon>Triparmaceae</taxon>
        <taxon>Triparma</taxon>
    </lineage>
</organism>
<sequence length="171" mass="18957">MGFMNDLRDYATTEAKWYDADSMPDVTPLYKRCRAKLDELVFSDMVLLHSPGMLAAAAFCLGAESLKADEEVGKAFKETKTNEEIAKFNGDLKSTIERARKIGEEGSKLNCALAQIDMSAVKAVYKKLKKVKMWDTETKAEGAMKGEAGVKRKSEEDVKEEGGGGKRMRTE</sequence>
<gene>
    <name evidence="2" type="ORF">TrRE_jg7226</name>
</gene>
<dbReference type="EMBL" id="BRXZ01000227">
    <property type="protein sequence ID" value="GMI07794.1"/>
    <property type="molecule type" value="Genomic_DNA"/>
</dbReference>
<dbReference type="SUPFAM" id="SSF47954">
    <property type="entry name" value="Cyclin-like"/>
    <property type="match status" value="1"/>
</dbReference>
<evidence type="ECO:0000313" key="3">
    <source>
        <dbReference type="Proteomes" id="UP001165082"/>
    </source>
</evidence>
<dbReference type="Proteomes" id="UP001165082">
    <property type="component" value="Unassembled WGS sequence"/>
</dbReference>
<evidence type="ECO:0000256" key="1">
    <source>
        <dbReference type="SAM" id="MobiDB-lite"/>
    </source>
</evidence>
<accession>A0A9W7F943</accession>
<reference evidence="2" key="1">
    <citation type="submission" date="2022-07" db="EMBL/GenBank/DDBJ databases">
        <title>Genome analysis of Parmales, a sister group of diatoms, reveals the evolutionary specialization of diatoms from phago-mixotrophs to photoautotrophs.</title>
        <authorList>
            <person name="Ban H."/>
            <person name="Sato S."/>
            <person name="Yoshikawa S."/>
            <person name="Kazumasa Y."/>
            <person name="Nakamura Y."/>
            <person name="Ichinomiya M."/>
            <person name="Saitoh K."/>
            <person name="Sato N."/>
            <person name="Blanc-Mathieu R."/>
            <person name="Endo H."/>
            <person name="Kuwata A."/>
            <person name="Ogata H."/>
        </authorList>
    </citation>
    <scope>NUCLEOTIDE SEQUENCE</scope>
</reference>
<evidence type="ECO:0000313" key="2">
    <source>
        <dbReference type="EMBL" id="GMI07794.1"/>
    </source>
</evidence>
<feature type="region of interest" description="Disordered" evidence="1">
    <location>
        <begin position="139"/>
        <end position="171"/>
    </location>
</feature>
<name>A0A9W7F943_9STRA</name>
<keyword evidence="3" id="KW-1185">Reference proteome</keyword>